<dbReference type="RefSeq" id="WP_129258861.1">
    <property type="nucleotide sequence ID" value="NZ_SDKC01000001.1"/>
</dbReference>
<keyword evidence="1" id="KW-0472">Membrane</keyword>
<keyword evidence="3" id="KW-1185">Reference proteome</keyword>
<name>A0A4V1NS73_9FIRM</name>
<feature type="transmembrane region" description="Helical" evidence="1">
    <location>
        <begin position="123"/>
        <end position="147"/>
    </location>
</feature>
<keyword evidence="1" id="KW-0812">Transmembrane</keyword>
<proteinExistence type="predicted"/>
<sequence length="166" mass="18792">MKNKSRKTGHFIGEVLIGLLFLFAVVGLFLWSVNRIVSSIEYKKSADVRTVTARVIDYDIKSSDDEYDDYDEYVTKLSYEVDGIKYTGKRTYYREVSIGEEKNVEVYLTPTGKYKMKGDDDPLTFLLACIGIPAGLLLTFIGGRVLVQIIVGHFKKPTGADEERIE</sequence>
<evidence type="ECO:0008006" key="4">
    <source>
        <dbReference type="Google" id="ProtNLM"/>
    </source>
</evidence>
<comment type="caution">
    <text evidence="2">The sequence shown here is derived from an EMBL/GenBank/DDBJ whole genome shotgun (WGS) entry which is preliminary data.</text>
</comment>
<dbReference type="Proteomes" id="UP000290106">
    <property type="component" value="Unassembled WGS sequence"/>
</dbReference>
<evidence type="ECO:0000313" key="2">
    <source>
        <dbReference type="EMBL" id="RXS76255.1"/>
    </source>
</evidence>
<dbReference type="EMBL" id="SDKC01000001">
    <property type="protein sequence ID" value="RXS76255.1"/>
    <property type="molecule type" value="Genomic_DNA"/>
</dbReference>
<gene>
    <name evidence="2" type="ORF">ETP43_14320</name>
</gene>
<evidence type="ECO:0000313" key="3">
    <source>
        <dbReference type="Proteomes" id="UP000290106"/>
    </source>
</evidence>
<dbReference type="AlphaFoldDB" id="A0A4V1NS73"/>
<protein>
    <recommendedName>
        <fullName evidence="4">DUF3592 domain-containing protein</fullName>
    </recommendedName>
</protein>
<feature type="transmembrane region" description="Helical" evidence="1">
    <location>
        <begin position="12"/>
        <end position="33"/>
    </location>
</feature>
<accession>A0A4V1NS73</accession>
<dbReference type="OrthoDB" id="2065258at2"/>
<organism evidence="2 3">
    <name type="scientific">Blautia faecicola</name>
    <dbReference type="NCBI Taxonomy" id="2509240"/>
    <lineage>
        <taxon>Bacteria</taxon>
        <taxon>Bacillati</taxon>
        <taxon>Bacillota</taxon>
        <taxon>Clostridia</taxon>
        <taxon>Lachnospirales</taxon>
        <taxon>Lachnospiraceae</taxon>
        <taxon>Blautia</taxon>
    </lineage>
</organism>
<evidence type="ECO:0000256" key="1">
    <source>
        <dbReference type="SAM" id="Phobius"/>
    </source>
</evidence>
<keyword evidence="1" id="KW-1133">Transmembrane helix</keyword>
<reference evidence="2 3" key="1">
    <citation type="submission" date="2019-01" db="EMBL/GenBank/DDBJ databases">
        <title>Blautia sp. nov. KGMB01111 isolated human feces.</title>
        <authorList>
            <person name="Park J.-E."/>
            <person name="Kim J.-S."/>
            <person name="Park S.-H."/>
        </authorList>
    </citation>
    <scope>NUCLEOTIDE SEQUENCE [LARGE SCALE GENOMIC DNA]</scope>
    <source>
        <strain evidence="2 3">KGMB01111</strain>
    </source>
</reference>